<sequence>MENMMHKSTFKKSVGYLSVIAANAFLLGAPQFAQSQALEEVIVTAERRAESLQDVPMSVTVFSGDQISDAGISSLADISL</sequence>
<gene>
    <name evidence="1" type="ORF">C0039_03415</name>
</gene>
<evidence type="ECO:0000313" key="2">
    <source>
        <dbReference type="Proteomes" id="UP000235005"/>
    </source>
</evidence>
<dbReference type="EMBL" id="PKUS01000002">
    <property type="protein sequence ID" value="PLW70269.1"/>
    <property type="molecule type" value="Genomic_DNA"/>
</dbReference>
<reference evidence="1 2" key="1">
    <citation type="submission" date="2018-01" db="EMBL/GenBank/DDBJ databases">
        <title>The draft genome sequence of Halioglobus lutimaris HF004.</title>
        <authorList>
            <person name="Du Z.-J."/>
            <person name="Shi M.-J."/>
        </authorList>
    </citation>
    <scope>NUCLEOTIDE SEQUENCE [LARGE SCALE GENOMIC DNA]</scope>
    <source>
        <strain evidence="1 2">HF004</strain>
    </source>
</reference>
<evidence type="ECO:0000313" key="1">
    <source>
        <dbReference type="EMBL" id="PLW70269.1"/>
    </source>
</evidence>
<keyword evidence="2" id="KW-1185">Reference proteome</keyword>
<proteinExistence type="predicted"/>
<dbReference type="Gene3D" id="2.170.130.10">
    <property type="entry name" value="TonB-dependent receptor, plug domain"/>
    <property type="match status" value="1"/>
</dbReference>
<organism evidence="1 2">
    <name type="scientific">Pseudohalioglobus lutimaris</name>
    <dbReference type="NCBI Taxonomy" id="1737061"/>
    <lineage>
        <taxon>Bacteria</taxon>
        <taxon>Pseudomonadati</taxon>
        <taxon>Pseudomonadota</taxon>
        <taxon>Gammaproteobacteria</taxon>
        <taxon>Cellvibrionales</taxon>
        <taxon>Halieaceae</taxon>
        <taxon>Pseudohalioglobus</taxon>
    </lineage>
</organism>
<protein>
    <recommendedName>
        <fullName evidence="3">TonB-dependent receptor</fullName>
    </recommendedName>
</protein>
<name>A0A2N5X702_9GAMM</name>
<accession>A0A2N5X702</accession>
<dbReference type="SUPFAM" id="SSF56935">
    <property type="entry name" value="Porins"/>
    <property type="match status" value="1"/>
</dbReference>
<dbReference type="InterPro" id="IPR037066">
    <property type="entry name" value="Plug_dom_sf"/>
</dbReference>
<dbReference type="AlphaFoldDB" id="A0A2N5X702"/>
<dbReference type="Proteomes" id="UP000235005">
    <property type="component" value="Unassembled WGS sequence"/>
</dbReference>
<evidence type="ECO:0008006" key="3">
    <source>
        <dbReference type="Google" id="ProtNLM"/>
    </source>
</evidence>
<comment type="caution">
    <text evidence="1">The sequence shown here is derived from an EMBL/GenBank/DDBJ whole genome shotgun (WGS) entry which is preliminary data.</text>
</comment>